<dbReference type="EMBL" id="KQ414705">
    <property type="protein sequence ID" value="KOC63269.1"/>
    <property type="molecule type" value="Genomic_DNA"/>
</dbReference>
<sequence length="95" mass="11090">METQEPKGKRNKSEKEDYQRKGRRVKMEMKRDKKKDFYRPLTGGFNFWTTSRILRSSISQPVELPTYMTHDLFSLNVTAGMLVGYSCSLFNSTAI</sequence>
<feature type="region of interest" description="Disordered" evidence="1">
    <location>
        <begin position="1"/>
        <end position="26"/>
    </location>
</feature>
<name>A0A0L7QXJ7_9HYME</name>
<protein>
    <submittedName>
        <fullName evidence="2">Uncharacterized protein</fullName>
    </submittedName>
</protein>
<evidence type="ECO:0000313" key="2">
    <source>
        <dbReference type="EMBL" id="KOC63269.1"/>
    </source>
</evidence>
<keyword evidence="3" id="KW-1185">Reference proteome</keyword>
<evidence type="ECO:0000313" key="3">
    <source>
        <dbReference type="Proteomes" id="UP000053825"/>
    </source>
</evidence>
<dbReference type="Proteomes" id="UP000053825">
    <property type="component" value="Unassembled WGS sequence"/>
</dbReference>
<accession>A0A0L7QXJ7</accession>
<organism evidence="2 3">
    <name type="scientific">Habropoda laboriosa</name>
    <dbReference type="NCBI Taxonomy" id="597456"/>
    <lineage>
        <taxon>Eukaryota</taxon>
        <taxon>Metazoa</taxon>
        <taxon>Ecdysozoa</taxon>
        <taxon>Arthropoda</taxon>
        <taxon>Hexapoda</taxon>
        <taxon>Insecta</taxon>
        <taxon>Pterygota</taxon>
        <taxon>Neoptera</taxon>
        <taxon>Endopterygota</taxon>
        <taxon>Hymenoptera</taxon>
        <taxon>Apocrita</taxon>
        <taxon>Aculeata</taxon>
        <taxon>Apoidea</taxon>
        <taxon>Anthophila</taxon>
        <taxon>Apidae</taxon>
        <taxon>Habropoda</taxon>
    </lineage>
</organism>
<evidence type="ECO:0000256" key="1">
    <source>
        <dbReference type="SAM" id="MobiDB-lite"/>
    </source>
</evidence>
<reference evidence="2 3" key="1">
    <citation type="submission" date="2015-07" db="EMBL/GenBank/DDBJ databases">
        <title>The genome of Habropoda laboriosa.</title>
        <authorList>
            <person name="Pan H."/>
            <person name="Kapheim K."/>
        </authorList>
    </citation>
    <scope>NUCLEOTIDE SEQUENCE [LARGE SCALE GENOMIC DNA]</scope>
    <source>
        <strain evidence="2">0110345459</strain>
    </source>
</reference>
<proteinExistence type="predicted"/>
<gene>
    <name evidence="2" type="ORF">WH47_02778</name>
</gene>
<dbReference type="AlphaFoldDB" id="A0A0L7QXJ7"/>